<reference evidence="5 6" key="1">
    <citation type="submission" date="2020-11" db="EMBL/GenBank/DDBJ databases">
        <title>WGS of Herminiimonas contaminans strain Marseille-Q4544 isolated from planarians Schmidtea mediterranea.</title>
        <authorList>
            <person name="Kangale L."/>
        </authorList>
    </citation>
    <scope>NUCLEOTIDE SEQUENCE [LARGE SCALE GENOMIC DNA]</scope>
    <source>
        <strain evidence="5 6">Marseille-Q4544</strain>
    </source>
</reference>
<evidence type="ECO:0000313" key="5">
    <source>
        <dbReference type="EMBL" id="MBF8178240.1"/>
    </source>
</evidence>
<dbReference type="EC" id="1.20.4.1" evidence="4"/>
<dbReference type="CDD" id="cd03034">
    <property type="entry name" value="ArsC_ArsC"/>
    <property type="match status" value="1"/>
</dbReference>
<comment type="catalytic activity">
    <reaction evidence="4">
        <text>[glutaredoxin]-dithiol + arsenate + glutathione + H(+) = glutathionyl-S-S-[glutaredoxin] + arsenite + H2O</text>
        <dbReference type="Rhea" id="RHEA:22016"/>
        <dbReference type="Rhea" id="RHEA-COMP:10729"/>
        <dbReference type="Rhea" id="RHEA-COMP:17668"/>
        <dbReference type="ChEBI" id="CHEBI:15377"/>
        <dbReference type="ChEBI" id="CHEBI:15378"/>
        <dbReference type="ChEBI" id="CHEBI:29242"/>
        <dbReference type="ChEBI" id="CHEBI:29950"/>
        <dbReference type="ChEBI" id="CHEBI:48597"/>
        <dbReference type="ChEBI" id="CHEBI:57925"/>
        <dbReference type="ChEBI" id="CHEBI:146199"/>
        <dbReference type="EC" id="1.20.4.1"/>
    </reaction>
</comment>
<dbReference type="Pfam" id="PF03960">
    <property type="entry name" value="ArsC"/>
    <property type="match status" value="1"/>
</dbReference>
<dbReference type="PANTHER" id="PTHR30041">
    <property type="entry name" value="ARSENATE REDUCTASE"/>
    <property type="match status" value="1"/>
</dbReference>
<accession>A0ABS0ETR0</accession>
<dbReference type="SUPFAM" id="SSF52833">
    <property type="entry name" value="Thioredoxin-like"/>
    <property type="match status" value="1"/>
</dbReference>
<dbReference type="EMBL" id="JADOEL010000008">
    <property type="protein sequence ID" value="MBF8178240.1"/>
    <property type="molecule type" value="Genomic_DNA"/>
</dbReference>
<proteinExistence type="inferred from homology"/>
<dbReference type="Gene3D" id="3.40.30.10">
    <property type="entry name" value="Glutaredoxin"/>
    <property type="match status" value="1"/>
</dbReference>
<dbReference type="PANTHER" id="PTHR30041:SF4">
    <property type="entry name" value="ARSENATE REDUCTASE"/>
    <property type="match status" value="1"/>
</dbReference>
<evidence type="ECO:0000256" key="3">
    <source>
        <dbReference type="PROSITE-ProRule" id="PRU01282"/>
    </source>
</evidence>
<dbReference type="GO" id="GO:0008794">
    <property type="term" value="F:arsenate reductase (glutaredoxin) activity"/>
    <property type="evidence" value="ECO:0007669"/>
    <property type="project" value="UniProtKB-EC"/>
</dbReference>
<keyword evidence="6" id="KW-1185">Reference proteome</keyword>
<dbReference type="InterPro" id="IPR006659">
    <property type="entry name" value="Arsenate_reductase"/>
</dbReference>
<gene>
    <name evidence="5" type="primary">arsC</name>
    <name evidence="5" type="ORF">IXC47_11145</name>
</gene>
<evidence type="ECO:0000313" key="6">
    <source>
        <dbReference type="Proteomes" id="UP000657372"/>
    </source>
</evidence>
<organism evidence="5 6">
    <name type="scientific">Herminiimonas contaminans</name>
    <dbReference type="NCBI Taxonomy" id="1111140"/>
    <lineage>
        <taxon>Bacteria</taxon>
        <taxon>Pseudomonadati</taxon>
        <taxon>Pseudomonadota</taxon>
        <taxon>Betaproteobacteria</taxon>
        <taxon>Burkholderiales</taxon>
        <taxon>Oxalobacteraceae</taxon>
        <taxon>Herminiimonas</taxon>
    </lineage>
</organism>
<comment type="similarity">
    <text evidence="1 3 4">Belongs to the ArsC family.</text>
</comment>
<comment type="caution">
    <text evidence="5">The sequence shown here is derived from an EMBL/GenBank/DDBJ whole genome shotgun (WGS) entry which is preliminary data.</text>
</comment>
<evidence type="ECO:0000256" key="4">
    <source>
        <dbReference type="RuleBase" id="RU362029"/>
    </source>
</evidence>
<keyword evidence="2 4" id="KW-0560">Oxidoreductase</keyword>
<dbReference type="InterPro" id="IPR036249">
    <property type="entry name" value="Thioredoxin-like_sf"/>
</dbReference>
<dbReference type="InterPro" id="IPR006660">
    <property type="entry name" value="Arsenate_reductase-like"/>
</dbReference>
<evidence type="ECO:0000256" key="2">
    <source>
        <dbReference type="ARBA" id="ARBA00023002"/>
    </source>
</evidence>
<dbReference type="NCBIfam" id="TIGR00014">
    <property type="entry name" value="arsC"/>
    <property type="match status" value="1"/>
</dbReference>
<sequence>MLTIYHNPRCSKSRVALTLTEAFAAQHSLELNVVDYQKTPLSRAQLAELHQLLQSDGAISVRAMVRDNEDEYKELQLDKADDARLLDALASHPKLLQRPIVRFGLRAVIARPPELVQAILIAP</sequence>
<name>A0ABS0ETR0_9BURK</name>
<dbReference type="PROSITE" id="PS51353">
    <property type="entry name" value="ARSC"/>
    <property type="match status" value="1"/>
</dbReference>
<dbReference type="RefSeq" id="WP_175624633.1">
    <property type="nucleotide sequence ID" value="NZ_JADOEL010000008.1"/>
</dbReference>
<dbReference type="Proteomes" id="UP000657372">
    <property type="component" value="Unassembled WGS sequence"/>
</dbReference>
<protein>
    <recommendedName>
        <fullName evidence="4">Arsenate reductase</fullName>
        <ecNumber evidence="4">1.20.4.1</ecNumber>
    </recommendedName>
</protein>
<evidence type="ECO:0000256" key="1">
    <source>
        <dbReference type="ARBA" id="ARBA00007198"/>
    </source>
</evidence>